<gene>
    <name evidence="1" type="ORF">ElyMa_006148200</name>
</gene>
<organism evidence="1 2">
    <name type="scientific">Elysia marginata</name>
    <dbReference type="NCBI Taxonomy" id="1093978"/>
    <lineage>
        <taxon>Eukaryota</taxon>
        <taxon>Metazoa</taxon>
        <taxon>Spiralia</taxon>
        <taxon>Lophotrochozoa</taxon>
        <taxon>Mollusca</taxon>
        <taxon>Gastropoda</taxon>
        <taxon>Heterobranchia</taxon>
        <taxon>Euthyneura</taxon>
        <taxon>Panpulmonata</taxon>
        <taxon>Sacoglossa</taxon>
        <taxon>Placobranchoidea</taxon>
        <taxon>Plakobranchidae</taxon>
        <taxon>Elysia</taxon>
    </lineage>
</organism>
<evidence type="ECO:0000313" key="2">
    <source>
        <dbReference type="Proteomes" id="UP000762676"/>
    </source>
</evidence>
<proteinExistence type="predicted"/>
<name>A0AAV4GY96_9GAST</name>
<dbReference type="EMBL" id="BMAT01012350">
    <property type="protein sequence ID" value="GFR90377.1"/>
    <property type="molecule type" value="Genomic_DNA"/>
</dbReference>
<evidence type="ECO:0000313" key="1">
    <source>
        <dbReference type="EMBL" id="GFR90377.1"/>
    </source>
</evidence>
<dbReference type="AlphaFoldDB" id="A0AAV4GY96"/>
<comment type="caution">
    <text evidence="1">The sequence shown here is derived from an EMBL/GenBank/DDBJ whole genome shotgun (WGS) entry which is preliminary data.</text>
</comment>
<accession>A0AAV4GY96</accession>
<dbReference type="Proteomes" id="UP000762676">
    <property type="component" value="Unassembled WGS sequence"/>
</dbReference>
<reference evidence="1 2" key="1">
    <citation type="journal article" date="2021" name="Elife">
        <title>Chloroplast acquisition without the gene transfer in kleptoplastic sea slugs, Plakobranchus ocellatus.</title>
        <authorList>
            <person name="Maeda T."/>
            <person name="Takahashi S."/>
            <person name="Yoshida T."/>
            <person name="Shimamura S."/>
            <person name="Takaki Y."/>
            <person name="Nagai Y."/>
            <person name="Toyoda A."/>
            <person name="Suzuki Y."/>
            <person name="Arimoto A."/>
            <person name="Ishii H."/>
            <person name="Satoh N."/>
            <person name="Nishiyama T."/>
            <person name="Hasebe M."/>
            <person name="Maruyama T."/>
            <person name="Minagawa J."/>
            <person name="Obokata J."/>
            <person name="Shigenobu S."/>
        </authorList>
    </citation>
    <scope>NUCLEOTIDE SEQUENCE [LARGE SCALE GENOMIC DNA]</scope>
</reference>
<protein>
    <submittedName>
        <fullName evidence="1">Uncharacterized protein</fullName>
    </submittedName>
</protein>
<sequence length="172" mass="20179">MIIDDFNQAMGDIAKETLGYRKTKKIEWITPGTWRAIEDRKPIKKKILDTKSTRLKERFCAQYKEKDIEIKRSARKDQRNYIEILAQEAQNAAELGDMKSVYAITKKLRGDRGINQEIPVQAEDGTNITDEKRKLERWKEHFEKILNRFEPTTFADIPEAEEGLEIYMGNIQ</sequence>
<keyword evidence="2" id="KW-1185">Reference proteome</keyword>